<comment type="subcellular location">
    <subcellularLocation>
        <location evidence="2">Cell membrane</location>
        <location evidence="2">Sarcolemma</location>
        <location evidence="2">T-tubule</location>
    </subcellularLocation>
    <subcellularLocation>
        <location evidence="1">Endoplasmic reticulum membrane</location>
        <topology evidence="1">Single-pass type III membrane protein</topology>
    </subcellularLocation>
    <subcellularLocation>
        <location evidence="4">Preautophagosomal structure membrane</location>
        <topology evidence="4">Single-pass type III membrane protein</topology>
    </subcellularLocation>
</comment>
<dbReference type="Proteomes" id="UP000261380">
    <property type="component" value="Unplaced"/>
</dbReference>
<evidence type="ECO:0000313" key="13">
    <source>
        <dbReference type="Proteomes" id="UP000261380"/>
    </source>
</evidence>
<evidence type="ECO:0000256" key="2">
    <source>
        <dbReference type="ARBA" id="ARBA00024012"/>
    </source>
</evidence>
<evidence type="ECO:0000256" key="4">
    <source>
        <dbReference type="ARBA" id="ARBA00060405"/>
    </source>
</evidence>
<dbReference type="GO" id="GO:0061723">
    <property type="term" value="P:glycophagy"/>
    <property type="evidence" value="ECO:0007669"/>
    <property type="project" value="UniProtKB-ARBA"/>
</dbReference>
<organism evidence="12 13">
    <name type="scientific">Xiphophorus couchianus</name>
    <name type="common">Monterrey platyfish</name>
    <dbReference type="NCBI Taxonomy" id="32473"/>
    <lineage>
        <taxon>Eukaryota</taxon>
        <taxon>Metazoa</taxon>
        <taxon>Chordata</taxon>
        <taxon>Craniata</taxon>
        <taxon>Vertebrata</taxon>
        <taxon>Euteleostomi</taxon>
        <taxon>Actinopterygii</taxon>
        <taxon>Neopterygii</taxon>
        <taxon>Teleostei</taxon>
        <taxon>Neoteleostei</taxon>
        <taxon>Acanthomorphata</taxon>
        <taxon>Ovalentaria</taxon>
        <taxon>Atherinomorphae</taxon>
        <taxon>Cyprinodontiformes</taxon>
        <taxon>Poeciliidae</taxon>
        <taxon>Poeciliinae</taxon>
        <taxon>Xiphophorus</taxon>
    </lineage>
</organism>
<dbReference type="PANTHER" id="PTHR15048:SF0">
    <property type="entry name" value="STARCH-BINDING DOMAIN-CONTAINING PROTEIN 1"/>
    <property type="match status" value="1"/>
</dbReference>
<keyword evidence="13" id="KW-1185">Reference proteome</keyword>
<dbReference type="FunFam" id="2.60.40.10:FF:000552">
    <property type="entry name" value="Related to glucoamylase"/>
    <property type="match status" value="1"/>
</dbReference>
<evidence type="ECO:0000256" key="3">
    <source>
        <dbReference type="ARBA" id="ARBA00053886"/>
    </source>
</evidence>
<dbReference type="STRING" id="32473.ENSXCOP00000010811"/>
<reference evidence="12" key="2">
    <citation type="submission" date="2025-09" db="UniProtKB">
        <authorList>
            <consortium name="Ensembl"/>
        </authorList>
    </citation>
    <scope>IDENTIFICATION</scope>
</reference>
<dbReference type="Pfam" id="PF00686">
    <property type="entry name" value="CBM_20"/>
    <property type="match status" value="1"/>
</dbReference>
<evidence type="ECO:0000256" key="1">
    <source>
        <dbReference type="ARBA" id="ARBA00004643"/>
    </source>
</evidence>
<evidence type="ECO:0000256" key="10">
    <source>
        <dbReference type="SAM" id="Phobius"/>
    </source>
</evidence>
<keyword evidence="10" id="KW-0812">Transmembrane</keyword>
<dbReference type="InterPro" id="IPR013783">
    <property type="entry name" value="Ig-like_fold"/>
</dbReference>
<accession>A0A3B5LMS5</accession>
<comment type="subunit">
    <text evidence="5">Interacts with the ATG8 family proteins GABARAP and GABARAPL1. Interacts with several glycogen-associated proteins, such as GYS2 (liver glycogen synthase), GDE (glycogen debranching enzyme), GBE1 (glycogen branching enzyme 1) and EPM2A (Laforin).</text>
</comment>
<feature type="compositionally biased region" description="Gly residues" evidence="9">
    <location>
        <begin position="52"/>
        <end position="62"/>
    </location>
</feature>
<dbReference type="PANTHER" id="PTHR15048">
    <property type="entry name" value="STARCH-BINDING DOMAIN-CONTAINING PROTEIN 1"/>
    <property type="match status" value="1"/>
</dbReference>
<dbReference type="Ensembl" id="ENSXCOT00000010936.1">
    <property type="protein sequence ID" value="ENSXCOP00000010811.1"/>
    <property type="gene ID" value="ENSXCOG00000008162.1"/>
</dbReference>
<name>A0A3B5LMS5_9TELE</name>
<dbReference type="InterPro" id="IPR002044">
    <property type="entry name" value="CBM20"/>
</dbReference>
<feature type="transmembrane region" description="Helical" evidence="10">
    <location>
        <begin position="20"/>
        <end position="38"/>
    </location>
</feature>
<evidence type="ECO:0000256" key="7">
    <source>
        <dbReference type="ARBA" id="ARBA00075794"/>
    </source>
</evidence>
<dbReference type="SMART" id="SM01065">
    <property type="entry name" value="CBM_2"/>
    <property type="match status" value="1"/>
</dbReference>
<evidence type="ECO:0000256" key="5">
    <source>
        <dbReference type="ARBA" id="ARBA00062412"/>
    </source>
</evidence>
<dbReference type="AlphaFoldDB" id="A0A3B5LMS5"/>
<dbReference type="PROSITE" id="PS51166">
    <property type="entry name" value="CBM20"/>
    <property type="match status" value="1"/>
</dbReference>
<protein>
    <recommendedName>
        <fullName evidence="6">Starch-binding domain-containing protein 1</fullName>
    </recommendedName>
    <alternativeName>
        <fullName evidence="7">Genethonin-1</fullName>
    </alternativeName>
    <alternativeName>
        <fullName evidence="8">Glycophagy cargo receptor stbd1</fullName>
    </alternativeName>
</protein>
<dbReference type="GeneTree" id="ENSGT00390000007731"/>
<dbReference type="GO" id="GO:0030315">
    <property type="term" value="C:T-tubule"/>
    <property type="evidence" value="ECO:0007669"/>
    <property type="project" value="UniProtKB-SubCell"/>
</dbReference>
<evidence type="ECO:0000256" key="8">
    <source>
        <dbReference type="ARBA" id="ARBA00076001"/>
    </source>
</evidence>
<evidence type="ECO:0000256" key="6">
    <source>
        <dbReference type="ARBA" id="ARBA00073038"/>
    </source>
</evidence>
<proteinExistence type="predicted"/>
<dbReference type="GO" id="GO:0005789">
    <property type="term" value="C:endoplasmic reticulum membrane"/>
    <property type="evidence" value="ECO:0007669"/>
    <property type="project" value="UniProtKB-SubCell"/>
</dbReference>
<evidence type="ECO:0000313" key="12">
    <source>
        <dbReference type="Ensembl" id="ENSXCOP00000010811.1"/>
    </source>
</evidence>
<keyword evidence="10" id="KW-1133">Transmembrane helix</keyword>
<reference evidence="12" key="1">
    <citation type="submission" date="2025-08" db="UniProtKB">
        <authorList>
            <consortium name="Ensembl"/>
        </authorList>
    </citation>
    <scope>IDENTIFICATION</scope>
</reference>
<feature type="compositionally biased region" description="Basic and acidic residues" evidence="9">
    <location>
        <begin position="74"/>
        <end position="90"/>
    </location>
</feature>
<dbReference type="SUPFAM" id="SSF49452">
    <property type="entry name" value="Starch-binding domain-like"/>
    <property type="match status" value="1"/>
</dbReference>
<evidence type="ECO:0000259" key="11">
    <source>
        <dbReference type="PROSITE" id="PS51166"/>
    </source>
</evidence>
<evidence type="ECO:0000256" key="9">
    <source>
        <dbReference type="SAM" id="MobiDB-lite"/>
    </source>
</evidence>
<dbReference type="Gene3D" id="2.60.40.10">
    <property type="entry name" value="Immunoglobulins"/>
    <property type="match status" value="1"/>
</dbReference>
<dbReference type="GO" id="GO:2001070">
    <property type="term" value="F:starch binding"/>
    <property type="evidence" value="ECO:0007669"/>
    <property type="project" value="InterPro"/>
</dbReference>
<dbReference type="GO" id="GO:0034045">
    <property type="term" value="C:phagophore assembly site membrane"/>
    <property type="evidence" value="ECO:0007669"/>
    <property type="project" value="UniProtKB-SubCell"/>
</dbReference>
<sequence length="288" mass="31621">MEKHMDLASLFCMIGRHGPAVAVAVIAMVSVVAGFIIYRTVKGKRRKAEAGPGAGDVSGGSGSSSSQGATRDAVQPEKEPSPEREARSRVESTGTVTEDKTTEINIMEATMDNNEWITDGTDQVLPWIKPSSPQINPVSIEKSQASSSVNAACTYADVPPVNECEEDNTVPLSDEATETSKRVLAVQPMPQNVSVTFQIHYLTHSPYQKVAITGNHFDLGNWKDFVPLEKVKDGFWATVVNLPAESHVEWKFVIVERGEVCRWEECGNRFLDTGNRETLLVHKCWGFL</sequence>
<keyword evidence="10" id="KW-0472">Membrane</keyword>
<comment type="function">
    <text evidence="3">Acts as a cargo receptor for glycogen. Delivers its cargo to an autophagic pathway called glycophagy, resulting in the transport of glycogen to lysosomes.</text>
</comment>
<feature type="domain" description="CBM20" evidence="11">
    <location>
        <begin position="187"/>
        <end position="287"/>
    </location>
</feature>
<dbReference type="InterPro" id="IPR013784">
    <property type="entry name" value="Carb-bd-like_fold"/>
</dbReference>
<feature type="region of interest" description="Disordered" evidence="9">
    <location>
        <begin position="47"/>
        <end position="102"/>
    </location>
</feature>